<dbReference type="InterPro" id="IPR005299">
    <property type="entry name" value="MeTrfase_7"/>
</dbReference>
<protein>
    <submittedName>
        <fullName evidence="6">Loganic acid O-methyltransferase</fullName>
    </submittedName>
</protein>
<reference evidence="6" key="1">
    <citation type="submission" date="2020-06" db="EMBL/GenBank/DDBJ databases">
        <authorList>
            <person name="Li T."/>
            <person name="Hu X."/>
            <person name="Zhang T."/>
            <person name="Song X."/>
            <person name="Zhang H."/>
            <person name="Dai N."/>
            <person name="Sheng W."/>
            <person name="Hou X."/>
            <person name="Wei L."/>
        </authorList>
    </citation>
    <scope>NUCLEOTIDE SEQUENCE</scope>
    <source>
        <strain evidence="6">KEN1</strain>
        <tissue evidence="6">Leaf</tissue>
    </source>
</reference>
<dbReference type="InterPro" id="IPR029063">
    <property type="entry name" value="SAM-dependent_MTases_sf"/>
</dbReference>
<organism evidence="6">
    <name type="scientific">Sesamum latifolium</name>
    <dbReference type="NCBI Taxonomy" id="2727402"/>
    <lineage>
        <taxon>Eukaryota</taxon>
        <taxon>Viridiplantae</taxon>
        <taxon>Streptophyta</taxon>
        <taxon>Embryophyta</taxon>
        <taxon>Tracheophyta</taxon>
        <taxon>Spermatophyta</taxon>
        <taxon>Magnoliopsida</taxon>
        <taxon>eudicotyledons</taxon>
        <taxon>Gunneridae</taxon>
        <taxon>Pentapetalae</taxon>
        <taxon>asterids</taxon>
        <taxon>lamiids</taxon>
        <taxon>Lamiales</taxon>
        <taxon>Pedaliaceae</taxon>
        <taxon>Sesamum</taxon>
    </lineage>
</organism>
<evidence type="ECO:0000313" key="6">
    <source>
        <dbReference type="EMBL" id="KAL0438848.1"/>
    </source>
</evidence>
<dbReference type="InterPro" id="IPR042086">
    <property type="entry name" value="MeTrfase_capping"/>
</dbReference>
<dbReference type="GO" id="GO:0032259">
    <property type="term" value="P:methylation"/>
    <property type="evidence" value="ECO:0007669"/>
    <property type="project" value="UniProtKB-KW"/>
</dbReference>
<evidence type="ECO:0000256" key="5">
    <source>
        <dbReference type="ARBA" id="ARBA00022842"/>
    </source>
</evidence>
<evidence type="ECO:0000256" key="1">
    <source>
        <dbReference type="ARBA" id="ARBA00007967"/>
    </source>
</evidence>
<dbReference type="GO" id="GO:0008168">
    <property type="term" value="F:methyltransferase activity"/>
    <property type="evidence" value="ECO:0007669"/>
    <property type="project" value="UniProtKB-KW"/>
</dbReference>
<dbReference type="AlphaFoldDB" id="A0AAW2WB86"/>
<comment type="similarity">
    <text evidence="1">Belongs to the methyltransferase superfamily. Type-7 methyltransferase family.</text>
</comment>
<keyword evidence="5" id="KW-0460">Magnesium</keyword>
<dbReference type="Pfam" id="PF03492">
    <property type="entry name" value="Methyltransf_7"/>
    <property type="match status" value="1"/>
</dbReference>
<dbReference type="PANTHER" id="PTHR31009">
    <property type="entry name" value="S-ADENOSYL-L-METHIONINE:CARBOXYL METHYLTRANSFERASE FAMILY PROTEIN"/>
    <property type="match status" value="1"/>
</dbReference>
<sequence length="117" mass="13487">MFLQGRFCEAKVDSFSLPFYFTTPKQLKAILERSHSFTLERLEILNNPGKHTLSDVKARATFFRAVHEGLLTDHFGNEIIDELFNLYTEKLATSPIFQNPNNDKSILILAVLKRRSD</sequence>
<keyword evidence="3" id="KW-0808">Transferase</keyword>
<gene>
    <name evidence="6" type="ORF">Slati_2367800</name>
</gene>
<name>A0AAW2WB86_9LAMI</name>
<evidence type="ECO:0000256" key="4">
    <source>
        <dbReference type="ARBA" id="ARBA00022723"/>
    </source>
</evidence>
<proteinExistence type="inferred from homology"/>
<comment type="caution">
    <text evidence="6">The sequence shown here is derived from an EMBL/GenBank/DDBJ whole genome shotgun (WGS) entry which is preliminary data.</text>
</comment>
<dbReference type="SUPFAM" id="SSF53335">
    <property type="entry name" value="S-adenosyl-L-methionine-dependent methyltransferases"/>
    <property type="match status" value="1"/>
</dbReference>
<reference evidence="6" key="2">
    <citation type="journal article" date="2024" name="Plant">
        <title>Genomic evolution and insights into agronomic trait innovations of Sesamum species.</title>
        <authorList>
            <person name="Miao H."/>
            <person name="Wang L."/>
            <person name="Qu L."/>
            <person name="Liu H."/>
            <person name="Sun Y."/>
            <person name="Le M."/>
            <person name="Wang Q."/>
            <person name="Wei S."/>
            <person name="Zheng Y."/>
            <person name="Lin W."/>
            <person name="Duan Y."/>
            <person name="Cao H."/>
            <person name="Xiong S."/>
            <person name="Wang X."/>
            <person name="Wei L."/>
            <person name="Li C."/>
            <person name="Ma Q."/>
            <person name="Ju M."/>
            <person name="Zhao R."/>
            <person name="Li G."/>
            <person name="Mu C."/>
            <person name="Tian Q."/>
            <person name="Mei H."/>
            <person name="Zhang T."/>
            <person name="Gao T."/>
            <person name="Zhang H."/>
        </authorList>
    </citation>
    <scope>NUCLEOTIDE SEQUENCE</scope>
    <source>
        <strain evidence="6">KEN1</strain>
    </source>
</reference>
<dbReference type="Gene3D" id="1.10.1200.270">
    <property type="entry name" value="Methyltransferase, alpha-helical capping domain"/>
    <property type="match status" value="1"/>
</dbReference>
<dbReference type="EMBL" id="JACGWN010000008">
    <property type="protein sequence ID" value="KAL0438848.1"/>
    <property type="molecule type" value="Genomic_DNA"/>
</dbReference>
<keyword evidence="2" id="KW-0489">Methyltransferase</keyword>
<dbReference type="GO" id="GO:0046872">
    <property type="term" value="F:metal ion binding"/>
    <property type="evidence" value="ECO:0007669"/>
    <property type="project" value="UniProtKB-KW"/>
</dbReference>
<evidence type="ECO:0000256" key="2">
    <source>
        <dbReference type="ARBA" id="ARBA00022603"/>
    </source>
</evidence>
<evidence type="ECO:0000256" key="3">
    <source>
        <dbReference type="ARBA" id="ARBA00022679"/>
    </source>
</evidence>
<accession>A0AAW2WB86</accession>
<keyword evidence="4" id="KW-0479">Metal-binding</keyword>